<keyword evidence="8" id="KW-1185">Reference proteome</keyword>
<feature type="non-terminal residue" evidence="7">
    <location>
        <position position="1431"/>
    </location>
</feature>
<dbReference type="CDD" id="cd02440">
    <property type="entry name" value="AdoMet_MTases"/>
    <property type="match status" value="1"/>
</dbReference>
<dbReference type="Proteomes" id="UP000054630">
    <property type="component" value="Unassembled WGS sequence"/>
</dbReference>
<feature type="domain" description="WW" evidence="5">
    <location>
        <begin position="517"/>
        <end position="550"/>
    </location>
</feature>
<dbReference type="OrthoDB" id="79452at2759"/>
<feature type="region of interest" description="Disordered" evidence="2">
    <location>
        <begin position="861"/>
        <end position="882"/>
    </location>
</feature>
<evidence type="ECO:0000256" key="3">
    <source>
        <dbReference type="SAM" id="Phobius"/>
    </source>
</evidence>
<evidence type="ECO:0000313" key="7">
    <source>
        <dbReference type="EMBL" id="KRX20889.1"/>
    </source>
</evidence>
<dbReference type="InterPro" id="IPR036028">
    <property type="entry name" value="SH3-like_dom_sf"/>
</dbReference>
<dbReference type="SUPFAM" id="SSF50044">
    <property type="entry name" value="SH3-domain"/>
    <property type="match status" value="1"/>
</dbReference>
<feature type="transmembrane region" description="Helical" evidence="3">
    <location>
        <begin position="71"/>
        <end position="95"/>
    </location>
</feature>
<feature type="transmembrane region" description="Helical" evidence="3">
    <location>
        <begin position="107"/>
        <end position="128"/>
    </location>
</feature>
<evidence type="ECO:0000256" key="2">
    <source>
        <dbReference type="SAM" id="MobiDB-lite"/>
    </source>
</evidence>
<keyword evidence="3" id="KW-0812">Transmembrane</keyword>
<evidence type="ECO:0000259" key="4">
    <source>
        <dbReference type="PROSITE" id="PS50003"/>
    </source>
</evidence>
<dbReference type="InterPro" id="IPR007848">
    <property type="entry name" value="Small_mtfrase_dom"/>
</dbReference>
<protein>
    <submittedName>
        <fullName evidence="7">WW domain-containing protein</fullName>
    </submittedName>
</protein>
<dbReference type="GO" id="GO:0008757">
    <property type="term" value="F:S-adenosylmethionine-dependent methyltransferase activity"/>
    <property type="evidence" value="ECO:0007669"/>
    <property type="project" value="UniProtKB-ARBA"/>
</dbReference>
<dbReference type="PROSITE" id="PS00092">
    <property type="entry name" value="N6_MTASE"/>
    <property type="match status" value="1"/>
</dbReference>
<dbReference type="InterPro" id="IPR008936">
    <property type="entry name" value="Rho_GTPase_activation_prot"/>
</dbReference>
<dbReference type="PROSITE" id="PS50003">
    <property type="entry name" value="PH_DOMAIN"/>
    <property type="match status" value="1"/>
</dbReference>
<dbReference type="InterPro" id="IPR029063">
    <property type="entry name" value="SAM-dependent_MTases_sf"/>
</dbReference>
<dbReference type="GO" id="GO:0032259">
    <property type="term" value="P:methylation"/>
    <property type="evidence" value="ECO:0007669"/>
    <property type="project" value="InterPro"/>
</dbReference>
<dbReference type="CDD" id="cd13233">
    <property type="entry name" value="PH_ARHGAP9-like"/>
    <property type="match status" value="1"/>
</dbReference>
<dbReference type="Gene3D" id="2.20.70.10">
    <property type="match status" value="1"/>
</dbReference>
<evidence type="ECO:0000259" key="5">
    <source>
        <dbReference type="PROSITE" id="PS50020"/>
    </source>
</evidence>
<organism evidence="7 8">
    <name type="scientific">Trichinella nelsoni</name>
    <dbReference type="NCBI Taxonomy" id="6336"/>
    <lineage>
        <taxon>Eukaryota</taxon>
        <taxon>Metazoa</taxon>
        <taxon>Ecdysozoa</taxon>
        <taxon>Nematoda</taxon>
        <taxon>Enoplea</taxon>
        <taxon>Dorylaimia</taxon>
        <taxon>Trichinellida</taxon>
        <taxon>Trichinellidae</taxon>
        <taxon>Trichinella</taxon>
    </lineage>
</organism>
<keyword evidence="1" id="KW-0343">GTPase activation</keyword>
<dbReference type="SMART" id="SM00456">
    <property type="entry name" value="WW"/>
    <property type="match status" value="1"/>
</dbReference>
<dbReference type="STRING" id="6336.A0A0V0S2F2"/>
<feature type="domain" description="Rho-GAP" evidence="6">
    <location>
        <begin position="920"/>
        <end position="1144"/>
    </location>
</feature>
<dbReference type="InterPro" id="IPR036020">
    <property type="entry name" value="WW_dom_sf"/>
</dbReference>
<dbReference type="SUPFAM" id="SSF51045">
    <property type="entry name" value="WW domain"/>
    <property type="match status" value="1"/>
</dbReference>
<feature type="region of interest" description="Disordered" evidence="2">
    <location>
        <begin position="1081"/>
        <end position="1111"/>
    </location>
</feature>
<name>A0A0V0S2F2_9BILA</name>
<dbReference type="Pfam" id="PF05175">
    <property type="entry name" value="MTS"/>
    <property type="match status" value="1"/>
</dbReference>
<dbReference type="Gene3D" id="1.10.555.10">
    <property type="entry name" value="Rho GTPase activation protein"/>
    <property type="match status" value="1"/>
</dbReference>
<dbReference type="PROSITE" id="PS50238">
    <property type="entry name" value="RHOGAP"/>
    <property type="match status" value="1"/>
</dbReference>
<dbReference type="GO" id="GO:0007165">
    <property type="term" value="P:signal transduction"/>
    <property type="evidence" value="ECO:0007669"/>
    <property type="project" value="InterPro"/>
</dbReference>
<accession>A0A0V0S2F2</accession>
<dbReference type="InterPro" id="IPR001849">
    <property type="entry name" value="PH_domain"/>
</dbReference>
<dbReference type="InterPro" id="IPR000198">
    <property type="entry name" value="RhoGAP_dom"/>
</dbReference>
<dbReference type="GO" id="GO:0005096">
    <property type="term" value="F:GTPase activator activity"/>
    <property type="evidence" value="ECO:0007669"/>
    <property type="project" value="UniProtKB-KW"/>
</dbReference>
<evidence type="ECO:0000256" key="1">
    <source>
        <dbReference type="ARBA" id="ARBA00022468"/>
    </source>
</evidence>
<feature type="region of interest" description="Disordered" evidence="2">
    <location>
        <begin position="431"/>
        <end position="469"/>
    </location>
</feature>
<dbReference type="Gene3D" id="3.40.50.150">
    <property type="entry name" value="Vaccinia Virus protein VP39"/>
    <property type="match status" value="1"/>
</dbReference>
<gene>
    <name evidence="7" type="primary">tag-325</name>
    <name evidence="7" type="ORF">T07_2930</name>
</gene>
<dbReference type="GO" id="GO:0003676">
    <property type="term" value="F:nucleic acid binding"/>
    <property type="evidence" value="ECO:0007669"/>
    <property type="project" value="InterPro"/>
</dbReference>
<evidence type="ECO:0000259" key="6">
    <source>
        <dbReference type="PROSITE" id="PS50238"/>
    </source>
</evidence>
<feature type="compositionally biased region" description="Low complexity" evidence="2">
    <location>
        <begin position="450"/>
        <end position="469"/>
    </location>
</feature>
<dbReference type="EMBL" id="JYDL01000044">
    <property type="protein sequence ID" value="KRX20889.1"/>
    <property type="molecule type" value="Genomic_DNA"/>
</dbReference>
<dbReference type="PROSITE" id="PS50020">
    <property type="entry name" value="WW_DOMAIN_2"/>
    <property type="match status" value="1"/>
</dbReference>
<proteinExistence type="predicted"/>
<dbReference type="GO" id="GO:0005737">
    <property type="term" value="C:cytoplasm"/>
    <property type="evidence" value="ECO:0007669"/>
    <property type="project" value="TreeGrafter"/>
</dbReference>
<dbReference type="Pfam" id="PF00169">
    <property type="entry name" value="PH"/>
    <property type="match status" value="1"/>
</dbReference>
<feature type="compositionally biased region" description="Polar residues" evidence="2">
    <location>
        <begin position="431"/>
        <end position="443"/>
    </location>
</feature>
<feature type="compositionally biased region" description="Polar residues" evidence="2">
    <location>
        <begin position="867"/>
        <end position="882"/>
    </location>
</feature>
<dbReference type="InterPro" id="IPR050729">
    <property type="entry name" value="Rho-GAP"/>
</dbReference>
<dbReference type="PANTHER" id="PTHR23176:SF129">
    <property type="entry name" value="RHO GTPASE ACTIVATING PROTEIN AT 16F, ISOFORM E-RELATED"/>
    <property type="match status" value="1"/>
</dbReference>
<feature type="compositionally biased region" description="Basic residues" evidence="2">
    <location>
        <begin position="1090"/>
        <end position="1101"/>
    </location>
</feature>
<dbReference type="Gene3D" id="2.30.29.30">
    <property type="entry name" value="Pleckstrin-homology domain (PH domain)/Phosphotyrosine-binding domain (PTB)"/>
    <property type="match status" value="1"/>
</dbReference>
<dbReference type="SUPFAM" id="SSF50729">
    <property type="entry name" value="PH domain-like"/>
    <property type="match status" value="1"/>
</dbReference>
<comment type="caution">
    <text evidence="7">The sequence shown here is derived from an EMBL/GenBank/DDBJ whole genome shotgun (WGS) entry which is preliminary data.</text>
</comment>
<dbReference type="SUPFAM" id="SSF48350">
    <property type="entry name" value="GTPase activation domain, GAP"/>
    <property type="match status" value="1"/>
</dbReference>
<dbReference type="InterPro" id="IPR011993">
    <property type="entry name" value="PH-like_dom_sf"/>
</dbReference>
<reference evidence="7 8" key="1">
    <citation type="submission" date="2015-01" db="EMBL/GenBank/DDBJ databases">
        <title>Evolution of Trichinella species and genotypes.</title>
        <authorList>
            <person name="Korhonen P.K."/>
            <person name="Edoardo P."/>
            <person name="Giuseppe L.R."/>
            <person name="Gasser R.B."/>
        </authorList>
    </citation>
    <scope>NUCLEOTIDE SEQUENCE [LARGE SCALE GENOMIC DNA]</scope>
    <source>
        <strain evidence="7">ISS37</strain>
    </source>
</reference>
<dbReference type="InterPro" id="IPR002052">
    <property type="entry name" value="DNA_methylase_N6_adenine_CS"/>
</dbReference>
<dbReference type="SUPFAM" id="SSF53335">
    <property type="entry name" value="S-adenosyl-L-methionine-dependent methyltransferases"/>
    <property type="match status" value="1"/>
</dbReference>
<feature type="domain" description="PH" evidence="4">
    <location>
        <begin position="718"/>
        <end position="818"/>
    </location>
</feature>
<dbReference type="SMART" id="SM00324">
    <property type="entry name" value="RhoGAP"/>
    <property type="match status" value="1"/>
</dbReference>
<dbReference type="InterPro" id="IPR001202">
    <property type="entry name" value="WW_dom"/>
</dbReference>
<keyword evidence="3" id="KW-1133">Transmembrane helix</keyword>
<dbReference type="SMART" id="SM00233">
    <property type="entry name" value="PH"/>
    <property type="match status" value="1"/>
</dbReference>
<dbReference type="PANTHER" id="PTHR23176">
    <property type="entry name" value="RHO/RAC/CDC GTPASE-ACTIVATING PROTEIN"/>
    <property type="match status" value="1"/>
</dbReference>
<sequence length="1431" mass="161133">MFFGIRVLSLHVAGKELKKTFSRSSQALFKFYSSLNSKQKYILFQATRRCSVYTQDGIHWLPLYRFKWMPIIASISRIKIAQTVLSVIFVPVAYLAYQDKQISLNQLYVLVFICVFALFMLCVMSSIFRRLIGVVSLDESRNIIRIGHLTFWGARRNVEIPLEDLTPLSEVNFRPGDIYATIQRYSDSKFHLYLPLKGYEVLSRSAALLSGHCVARLTLSSEMIRGTEIKLLFLPDAICHRSCMLDFRMCLSLVEVLYNYDSTTSRGHRVHVLAGEKFYLVSDADEHWWFVCKDWSNIDGFYLPKSYLRVLSVQSRILSDQTSAVISDDDDDDVCSGTSKDEMIRTSVANGHRPFVVAEVEEAEENLPADRWPAMLANGKAGKLSSSRLVSASIPVGLEMYCLERADQRSALLNGDHGLVGVETSSSSGRCSTFGTVGAQSRSLDNDLPMSSTCSSSTDSRNNSRNSSSSSVVIAMDSVSVSDALANARSRSPIYANIEECTDMSIPAITPDMQPVRTLSNGWQEYISESGRPFFYHPLIEIASWKPPRSSTSTTNQQCSVASSTRTMLDSSSSSVLDNLSEVVDRRRAVVDDVGLSSLLNKPKNDHCGWSKPKLRTDVDMEPQQHQLQQQQQLQRSGFSIGEEVDDGRGEHCVRVSIRDFSDLNRLLSTSQQHPATRPTSTSLYGQCMSASDGALKFSAFHSSTGTVIKCGNLNRCKVMEAGKRIRKHWSTCFVYLTNAHMIFYKDKKSSEKQGNQYCAPLGVCDLHGAKIKWLVDDKNKRKRLFQLELVDGTAYLFHTEVDNEIIDWYDALQKIVNELPNPGFQRTPVIERSSYKTSSRRVSTTTGQKIAKDAKNLHDYKEKQSTSRNINGPTSDSVEASVPSKQSILEKLVRFFRNRPSVEFLKERGIYKPEPVFGSSLTEICRREKNTVPKFVTVCMSLIEERGLETDGLYRMSGNLSQIQKIRCSVDQEKYNVLMNENDIHVLTGTLKLFFRELQEPLFPPFLMKEFMNAIKLQNAKLRYCAFRDLVARLPPPHHDTLNALLIHLLKVAEKSSTNRMQIHNLAIVFGPTLFSSCPKPEKAESGGQRRKKMMMKKSASKYSEPSTSGHVDVIQSNSHLAFSMIMHGQIVEYMLKEHSKLFKVKICICSATKVSFQFRFPLCRMTTMIYMIDNHFNDLQGKVVADLGCGSGMLMIAALLQGADYCVGFDVDFDALQLCKRNVNSLQLTEYADFVQCDCTALFKKQQSNYYFSKAFDTVIMNPPFGTKRNSGVDVEFVKCAINMAKTSVYSMHKTVTREHIMKKAKDWGIVADALAEVRFQLPATYRHHRCPHYTVDVDLIRFSNITAKTFFFVVEDQRLQGVETARIAQVVIVVVVATGVGGQVPVDRLRAEQVGNVVDNFQIAHLQLEVARKMPQPALLVASLGPVP</sequence>
<keyword evidence="3" id="KW-0472">Membrane</keyword>
<dbReference type="Pfam" id="PF00620">
    <property type="entry name" value="RhoGAP"/>
    <property type="match status" value="1"/>
</dbReference>
<dbReference type="CDD" id="cd00201">
    <property type="entry name" value="WW"/>
    <property type="match status" value="1"/>
</dbReference>
<evidence type="ECO:0000313" key="8">
    <source>
        <dbReference type="Proteomes" id="UP000054630"/>
    </source>
</evidence>